<keyword evidence="2" id="KW-1185">Reference proteome</keyword>
<evidence type="ECO:0008006" key="3">
    <source>
        <dbReference type="Google" id="ProtNLM"/>
    </source>
</evidence>
<name>A0ABZ2NWL9_9BRAD</name>
<dbReference type="RefSeq" id="WP_338833786.1">
    <property type="nucleotide sequence ID" value="NZ_CP147711.1"/>
</dbReference>
<reference evidence="1" key="1">
    <citation type="journal article" date="2021" name="Int. J. Syst. Evol. Microbiol.">
        <title>Bradyrhizobium septentrionale sp. nov. (sv. septentrionale) and Bradyrhizobium quebecense sp. nov. (sv. septentrionale) associated with legumes native to Canada possess rearranged symbiosis genes and numerous insertion sequences.</title>
        <authorList>
            <person name="Bromfield E.S.P."/>
            <person name="Cloutier S."/>
        </authorList>
    </citation>
    <scope>NUCLEOTIDE SEQUENCE</scope>
    <source>
        <strain evidence="1">5S5</strain>
    </source>
</reference>
<proteinExistence type="predicted"/>
<accession>A0ABZ2NWL9</accession>
<dbReference type="EMBL" id="CP147711">
    <property type="protein sequence ID" value="WXC78909.1"/>
    <property type="molecule type" value="Genomic_DNA"/>
</dbReference>
<organism evidence="1 2">
    <name type="scientific">Bradyrhizobium septentrionale</name>
    <dbReference type="NCBI Taxonomy" id="1404411"/>
    <lineage>
        <taxon>Bacteria</taxon>
        <taxon>Pseudomonadati</taxon>
        <taxon>Pseudomonadota</taxon>
        <taxon>Alphaproteobacteria</taxon>
        <taxon>Hyphomicrobiales</taxon>
        <taxon>Nitrobacteraceae</taxon>
        <taxon>Bradyrhizobium</taxon>
    </lineage>
</organism>
<gene>
    <name evidence="1" type="ORF">WDK88_37235</name>
</gene>
<protein>
    <recommendedName>
        <fullName evidence="3">Pentapeptide repeat-containing protein</fullName>
    </recommendedName>
</protein>
<reference evidence="1" key="2">
    <citation type="submission" date="2024-03" db="EMBL/GenBank/DDBJ databases">
        <authorList>
            <person name="Bromfield E.S.P."/>
            <person name="Cloutier S."/>
        </authorList>
    </citation>
    <scope>NUCLEOTIDE SEQUENCE</scope>
    <source>
        <strain evidence="1">5S5</strain>
    </source>
</reference>
<evidence type="ECO:0000313" key="2">
    <source>
        <dbReference type="Proteomes" id="UP001432046"/>
    </source>
</evidence>
<sequence length="85" mass="9396">MTIVNSAFLDADLDQCEFGDTITLEQVCLVSGARPTRVFDLVRAIEVECANFSGWLKKTATRIHFQHCAFDGIGANHSTKLPCLH</sequence>
<evidence type="ECO:0000313" key="1">
    <source>
        <dbReference type="EMBL" id="WXC78909.1"/>
    </source>
</evidence>
<dbReference type="Proteomes" id="UP001432046">
    <property type="component" value="Chromosome"/>
</dbReference>